<proteinExistence type="inferred from homology"/>
<evidence type="ECO:0000256" key="1">
    <source>
        <dbReference type="ARBA" id="ARBA00005336"/>
    </source>
</evidence>
<dbReference type="NCBIfam" id="NF003740">
    <property type="entry name" value="PRK05337.1"/>
    <property type="match status" value="1"/>
</dbReference>
<keyword evidence="3 5" id="KW-0326">Glycosidase</keyword>
<organism evidence="5 6">
    <name type="scientific">Candidatus Desulfatibia vada</name>
    <dbReference type="NCBI Taxonomy" id="2841696"/>
    <lineage>
        <taxon>Bacteria</taxon>
        <taxon>Pseudomonadati</taxon>
        <taxon>Thermodesulfobacteriota</taxon>
        <taxon>Desulfobacteria</taxon>
        <taxon>Desulfobacterales</taxon>
        <taxon>Desulfobacterales incertae sedis</taxon>
        <taxon>Candidatus Desulfatibia</taxon>
    </lineage>
</organism>
<dbReference type="AlphaFoldDB" id="A0A8J6NRU2"/>
<name>A0A8J6NRU2_9BACT</name>
<dbReference type="Proteomes" id="UP000605201">
    <property type="component" value="Unassembled WGS sequence"/>
</dbReference>
<reference evidence="5 6" key="1">
    <citation type="submission" date="2020-08" db="EMBL/GenBank/DDBJ databases">
        <title>Bridging the membrane lipid divide: bacteria of the FCB group superphylum have the potential to synthesize archaeal ether lipids.</title>
        <authorList>
            <person name="Villanueva L."/>
            <person name="Von Meijenfeldt F.A.B."/>
            <person name="Westbye A.B."/>
            <person name="Yadav S."/>
            <person name="Hopmans E.C."/>
            <person name="Dutilh B.E."/>
            <person name="Sinninghe Damste J.S."/>
        </authorList>
    </citation>
    <scope>NUCLEOTIDE SEQUENCE [LARGE SCALE GENOMIC DNA]</scope>
    <source>
        <strain evidence="5">NIOZ-UU17</strain>
    </source>
</reference>
<dbReference type="EMBL" id="JACNIG010000152">
    <property type="protein sequence ID" value="MBC8431519.1"/>
    <property type="molecule type" value="Genomic_DNA"/>
</dbReference>
<dbReference type="Pfam" id="PF00933">
    <property type="entry name" value="Glyco_hydro_3"/>
    <property type="match status" value="1"/>
</dbReference>
<comment type="caution">
    <text evidence="5">The sequence shown here is derived from an EMBL/GenBank/DDBJ whole genome shotgun (WGS) entry which is preliminary data.</text>
</comment>
<dbReference type="PROSITE" id="PS00775">
    <property type="entry name" value="GLYCOSYL_HYDROL_F3"/>
    <property type="match status" value="1"/>
</dbReference>
<protein>
    <submittedName>
        <fullName evidence="5">Beta-N-acetylhexosaminidase</fullName>
        <ecNumber evidence="5">3.2.1.52</ecNumber>
    </submittedName>
</protein>
<dbReference type="PANTHER" id="PTHR30480">
    <property type="entry name" value="BETA-HEXOSAMINIDASE-RELATED"/>
    <property type="match status" value="1"/>
</dbReference>
<dbReference type="InterPro" id="IPR036962">
    <property type="entry name" value="Glyco_hydro_3_N_sf"/>
</dbReference>
<dbReference type="GO" id="GO:0005975">
    <property type="term" value="P:carbohydrate metabolic process"/>
    <property type="evidence" value="ECO:0007669"/>
    <property type="project" value="InterPro"/>
</dbReference>
<dbReference type="InterPro" id="IPR001764">
    <property type="entry name" value="Glyco_hydro_3_N"/>
</dbReference>
<dbReference type="GO" id="GO:0004563">
    <property type="term" value="F:beta-N-acetylhexosaminidase activity"/>
    <property type="evidence" value="ECO:0007669"/>
    <property type="project" value="UniProtKB-EC"/>
</dbReference>
<comment type="similarity">
    <text evidence="1">Belongs to the glycosyl hydrolase 3 family.</text>
</comment>
<gene>
    <name evidence="5" type="primary">nagZ</name>
    <name evidence="5" type="ORF">H8D96_06325</name>
</gene>
<evidence type="ECO:0000256" key="2">
    <source>
        <dbReference type="ARBA" id="ARBA00022801"/>
    </source>
</evidence>
<dbReference type="PANTHER" id="PTHR30480:SF16">
    <property type="entry name" value="GLYCOSIDE HYDROLASE FAMILY 3 DOMAIN PROTEIN"/>
    <property type="match status" value="1"/>
</dbReference>
<dbReference type="SUPFAM" id="SSF51445">
    <property type="entry name" value="(Trans)glycosidases"/>
    <property type="match status" value="1"/>
</dbReference>
<dbReference type="Gene3D" id="3.20.20.300">
    <property type="entry name" value="Glycoside hydrolase, family 3, N-terminal domain"/>
    <property type="match status" value="1"/>
</dbReference>
<dbReference type="GO" id="GO:0009254">
    <property type="term" value="P:peptidoglycan turnover"/>
    <property type="evidence" value="ECO:0007669"/>
    <property type="project" value="TreeGrafter"/>
</dbReference>
<evidence type="ECO:0000313" key="5">
    <source>
        <dbReference type="EMBL" id="MBC8431519.1"/>
    </source>
</evidence>
<evidence type="ECO:0000259" key="4">
    <source>
        <dbReference type="Pfam" id="PF00933"/>
    </source>
</evidence>
<sequence>MDITNLSDEQLAGQRLMVGFEGTEFSRELEFLIDEIKVGGIILFARNLIDPRQIKHLCFGAQEYAHSRGQPPLLIAIDQEGGQVARLKKPFTRFSGNPEMESRLDAERFAQITAKELAEVGINMNMAPVLDVAFNGPESIMAGRSFGHDPPWVSDLGTTVIEHLQKNGIMSVAKHFPGIGRTTLDSHLDMPDLDIDLNTLKATDLLPFEAAIQSKVAGIMLAHIRYQKLDALWPASLSPRIAGDLLRNRMGFDGIVLTDDLDMGAIKKHYDIKSAINQILLADIDMALICHSRPDIETAFNEILNSQASSQTLKVKGEESAGRILTLKRKYLAK</sequence>
<dbReference type="InterPro" id="IPR019800">
    <property type="entry name" value="Glyco_hydro_3_AS"/>
</dbReference>
<dbReference type="InterPro" id="IPR017853">
    <property type="entry name" value="GH"/>
</dbReference>
<dbReference type="EC" id="3.2.1.52" evidence="5"/>
<feature type="domain" description="Glycoside hydrolase family 3 N-terminal" evidence="4">
    <location>
        <begin position="15"/>
        <end position="305"/>
    </location>
</feature>
<dbReference type="InterPro" id="IPR050226">
    <property type="entry name" value="NagZ_Beta-hexosaminidase"/>
</dbReference>
<accession>A0A8J6NRU2</accession>
<evidence type="ECO:0000256" key="3">
    <source>
        <dbReference type="ARBA" id="ARBA00023295"/>
    </source>
</evidence>
<keyword evidence="2 5" id="KW-0378">Hydrolase</keyword>
<evidence type="ECO:0000313" key="6">
    <source>
        <dbReference type="Proteomes" id="UP000605201"/>
    </source>
</evidence>